<dbReference type="PROSITE" id="PS50089">
    <property type="entry name" value="ZF_RING_2"/>
    <property type="match status" value="1"/>
</dbReference>
<name>A0ABQ0L5K8_MYCCL</name>
<dbReference type="Proteomes" id="UP000815677">
    <property type="component" value="Unassembled WGS sequence"/>
</dbReference>
<dbReference type="InterPro" id="IPR001841">
    <property type="entry name" value="Znf_RING"/>
</dbReference>
<feature type="domain" description="RING-type" evidence="6">
    <location>
        <begin position="114"/>
        <end position="152"/>
    </location>
</feature>
<evidence type="ECO:0000256" key="4">
    <source>
        <dbReference type="PROSITE-ProRule" id="PRU00175"/>
    </source>
</evidence>
<evidence type="ECO:0000259" key="6">
    <source>
        <dbReference type="PROSITE" id="PS50089"/>
    </source>
</evidence>
<keyword evidence="3" id="KW-0862">Zinc</keyword>
<keyword evidence="1" id="KW-0479">Metal-binding</keyword>
<dbReference type="SUPFAM" id="SSF57850">
    <property type="entry name" value="RING/U-box"/>
    <property type="match status" value="1"/>
</dbReference>
<gene>
    <name evidence="7" type="ORF">MCHLO_03362</name>
</gene>
<reference evidence="7" key="1">
    <citation type="submission" date="2014-09" db="EMBL/GenBank/DDBJ databases">
        <title>Genome sequence of the luminous mushroom Mycena chlorophos for searching fungal bioluminescence genes.</title>
        <authorList>
            <person name="Tanaka Y."/>
            <person name="Kasuga D."/>
            <person name="Oba Y."/>
            <person name="Hase S."/>
            <person name="Sato K."/>
            <person name="Oba Y."/>
            <person name="Sakakibara Y."/>
        </authorList>
    </citation>
    <scope>NUCLEOTIDE SEQUENCE</scope>
</reference>
<organism evidence="7 8">
    <name type="scientific">Mycena chlorophos</name>
    <name type="common">Agaric fungus</name>
    <name type="synonym">Agaricus chlorophos</name>
    <dbReference type="NCBI Taxonomy" id="658473"/>
    <lineage>
        <taxon>Eukaryota</taxon>
        <taxon>Fungi</taxon>
        <taxon>Dikarya</taxon>
        <taxon>Basidiomycota</taxon>
        <taxon>Agaricomycotina</taxon>
        <taxon>Agaricomycetes</taxon>
        <taxon>Agaricomycetidae</taxon>
        <taxon>Agaricales</taxon>
        <taxon>Marasmiineae</taxon>
        <taxon>Mycenaceae</taxon>
        <taxon>Mycena</taxon>
    </lineage>
</organism>
<evidence type="ECO:0000256" key="5">
    <source>
        <dbReference type="SAM" id="MobiDB-lite"/>
    </source>
</evidence>
<feature type="compositionally biased region" description="Polar residues" evidence="5">
    <location>
        <begin position="31"/>
        <end position="41"/>
    </location>
</feature>
<dbReference type="InterPro" id="IPR013083">
    <property type="entry name" value="Znf_RING/FYVE/PHD"/>
</dbReference>
<feature type="region of interest" description="Disordered" evidence="5">
    <location>
        <begin position="1"/>
        <end position="41"/>
    </location>
</feature>
<evidence type="ECO:0000313" key="8">
    <source>
        <dbReference type="Proteomes" id="UP000815677"/>
    </source>
</evidence>
<evidence type="ECO:0000256" key="3">
    <source>
        <dbReference type="ARBA" id="ARBA00022833"/>
    </source>
</evidence>
<evidence type="ECO:0000256" key="1">
    <source>
        <dbReference type="ARBA" id="ARBA00022723"/>
    </source>
</evidence>
<dbReference type="Gene3D" id="3.30.40.10">
    <property type="entry name" value="Zinc/RING finger domain, C3HC4 (zinc finger)"/>
    <property type="match status" value="1"/>
</dbReference>
<evidence type="ECO:0000256" key="2">
    <source>
        <dbReference type="ARBA" id="ARBA00022771"/>
    </source>
</evidence>
<protein>
    <submittedName>
        <fullName evidence="7">E3 ubiquitin-protein ligase BRE1A</fullName>
    </submittedName>
</protein>
<accession>A0ABQ0L5K8</accession>
<dbReference type="EMBL" id="DF841719">
    <property type="protein sequence ID" value="GAT45802.1"/>
    <property type="molecule type" value="Genomic_DNA"/>
</dbReference>
<keyword evidence="8" id="KW-1185">Reference proteome</keyword>
<proteinExistence type="predicted"/>
<sequence>MPKEPSTSSAERRSRVRMQHLPAQNAGAVEVNTSPPRSSPRQMVSLLPAPFGRWQTVLREMPEGTRIRFRRPAFGTLHPGWRRWIGKGIPKEEMLKPGPFPRYVANPRKPEDECQICGGMKNHPVKCACGHSFCYLCIYASLQLCWECPTCKTTIRRAPEQDGDLEDRLIAGYPAIGSDFSRPTYRFDTLMFPTC</sequence>
<evidence type="ECO:0000313" key="7">
    <source>
        <dbReference type="EMBL" id="GAT45802.1"/>
    </source>
</evidence>
<dbReference type="SMART" id="SM00184">
    <property type="entry name" value="RING"/>
    <property type="match status" value="1"/>
</dbReference>
<keyword evidence="2 4" id="KW-0863">Zinc-finger</keyword>
<dbReference type="PROSITE" id="PS00518">
    <property type="entry name" value="ZF_RING_1"/>
    <property type="match status" value="1"/>
</dbReference>
<dbReference type="InterPro" id="IPR017907">
    <property type="entry name" value="Znf_RING_CS"/>
</dbReference>